<evidence type="ECO:0000256" key="1">
    <source>
        <dbReference type="SAM" id="MobiDB-lite"/>
    </source>
</evidence>
<evidence type="ECO:0000256" key="2">
    <source>
        <dbReference type="SAM" id="Phobius"/>
    </source>
</evidence>
<dbReference type="Proteomes" id="UP000438991">
    <property type="component" value="Unassembled WGS sequence"/>
</dbReference>
<proteinExistence type="predicted"/>
<keyword evidence="3" id="KW-0489">Methyltransferase</keyword>
<dbReference type="InterPro" id="IPR017495">
    <property type="entry name" value="PuhC"/>
</dbReference>
<gene>
    <name evidence="3" type="ORF">GJ689_00365</name>
</gene>
<feature type="compositionally biased region" description="Low complexity" evidence="1">
    <location>
        <begin position="26"/>
        <end position="39"/>
    </location>
</feature>
<name>A0A9X4XGT6_9BRAD</name>
<evidence type="ECO:0000313" key="3">
    <source>
        <dbReference type="EMBL" id="MTW14668.1"/>
    </source>
</evidence>
<feature type="compositionally biased region" description="Basic residues" evidence="1">
    <location>
        <begin position="40"/>
        <end position="57"/>
    </location>
</feature>
<dbReference type="EMBL" id="WNKV01000001">
    <property type="protein sequence ID" value="MTW14668.1"/>
    <property type="molecule type" value="Genomic_DNA"/>
</dbReference>
<feature type="region of interest" description="Disordered" evidence="1">
    <location>
        <begin position="1"/>
        <end position="60"/>
    </location>
</feature>
<dbReference type="NCBIfam" id="TIGR03054">
    <property type="entry name" value="photo_alph_chp1"/>
    <property type="match status" value="1"/>
</dbReference>
<organism evidence="3 4">
    <name type="scientific">Rhodoplanes serenus</name>
    <dbReference type="NCBI Taxonomy" id="200615"/>
    <lineage>
        <taxon>Bacteria</taxon>
        <taxon>Pseudomonadati</taxon>
        <taxon>Pseudomonadota</taxon>
        <taxon>Alphaproteobacteria</taxon>
        <taxon>Hyphomicrobiales</taxon>
        <taxon>Nitrobacteraceae</taxon>
        <taxon>Rhodoplanes</taxon>
    </lineage>
</organism>
<dbReference type="AlphaFoldDB" id="A0A9X4XGT6"/>
<accession>A0A9X4XGT6</accession>
<sequence length="220" mass="23870">MPRRSPPCWRAPSRRRSPSGHPPWRRPATSRARPPATRAPRPRHPIPRHPIGRPPRARRPDTERLMSDLAQRPFPRGPLFGAAALLAFVLIAVGVARVTGTTPAATPSGVASETVVAARDLRFVDRADGAVVVQAGDDDSVVAVLPPGTNGFVRGTLRGFARDRKRQDVGVEPPFRLTQWADGRLSLADATTGRQVELTAFGATNAEVFAKLLQRRDAAR</sequence>
<keyword evidence="3" id="KW-0808">Transferase</keyword>
<feature type="transmembrane region" description="Helical" evidence="2">
    <location>
        <begin position="79"/>
        <end position="98"/>
    </location>
</feature>
<keyword evidence="2" id="KW-0812">Transmembrane</keyword>
<evidence type="ECO:0000313" key="4">
    <source>
        <dbReference type="Proteomes" id="UP000438991"/>
    </source>
</evidence>
<protein>
    <submittedName>
        <fullName evidence="3">Phosphonoacetaldehyde methylase</fullName>
    </submittedName>
</protein>
<keyword evidence="2" id="KW-0472">Membrane</keyword>
<reference evidence="3 4" key="1">
    <citation type="submission" date="2019-11" db="EMBL/GenBank/DDBJ databases">
        <title>Whole-genome sequence of Rhodoplanes serenus DSM 18633, type strain.</title>
        <authorList>
            <person name="Kyndt J.A."/>
            <person name="Meyer T.E."/>
        </authorList>
    </citation>
    <scope>NUCLEOTIDE SEQUENCE [LARGE SCALE GENOMIC DNA]</scope>
    <source>
        <strain evidence="3 4">DSM 18633</strain>
    </source>
</reference>
<comment type="caution">
    <text evidence="3">The sequence shown here is derived from an EMBL/GenBank/DDBJ whole genome shotgun (WGS) entry which is preliminary data.</text>
</comment>
<feature type="compositionally biased region" description="Low complexity" evidence="1">
    <location>
        <begin position="1"/>
        <end position="11"/>
    </location>
</feature>
<dbReference type="GO" id="GO:0008168">
    <property type="term" value="F:methyltransferase activity"/>
    <property type="evidence" value="ECO:0007669"/>
    <property type="project" value="UniProtKB-KW"/>
</dbReference>
<keyword evidence="2" id="KW-1133">Transmembrane helix</keyword>
<dbReference type="GO" id="GO:0032259">
    <property type="term" value="P:methylation"/>
    <property type="evidence" value="ECO:0007669"/>
    <property type="project" value="UniProtKB-KW"/>
</dbReference>